<evidence type="ECO:0000256" key="5">
    <source>
        <dbReference type="ARBA" id="ARBA00022692"/>
    </source>
</evidence>
<dbReference type="OrthoDB" id="2380240at2"/>
<feature type="transmembrane region" description="Helical" evidence="8">
    <location>
        <begin position="113"/>
        <end position="135"/>
    </location>
</feature>
<dbReference type="EMBL" id="CP035485">
    <property type="protein sequence ID" value="QDI92514.1"/>
    <property type="molecule type" value="Genomic_DNA"/>
</dbReference>
<evidence type="ECO:0000313" key="9">
    <source>
        <dbReference type="EMBL" id="QDI92514.1"/>
    </source>
</evidence>
<proteinExistence type="inferred from homology"/>
<feature type="transmembrane region" description="Helical" evidence="8">
    <location>
        <begin position="142"/>
        <end position="164"/>
    </location>
</feature>
<keyword evidence="7 8" id="KW-0472">Membrane</keyword>
<evidence type="ECO:0000256" key="7">
    <source>
        <dbReference type="ARBA" id="ARBA00023136"/>
    </source>
</evidence>
<organism evidence="9 10">
    <name type="scientific">Salicibibacter halophilus</name>
    <dbReference type="NCBI Taxonomy" id="2502791"/>
    <lineage>
        <taxon>Bacteria</taxon>
        <taxon>Bacillati</taxon>
        <taxon>Bacillota</taxon>
        <taxon>Bacilli</taxon>
        <taxon>Bacillales</taxon>
        <taxon>Bacillaceae</taxon>
        <taxon>Salicibibacter</taxon>
    </lineage>
</organism>
<dbReference type="RefSeq" id="WP_142091018.1">
    <property type="nucleotide sequence ID" value="NZ_CP035485.1"/>
</dbReference>
<dbReference type="PANTHER" id="PTHR34975:SF2">
    <property type="entry name" value="SPORE GERMINATION PROTEIN A2"/>
    <property type="match status" value="1"/>
</dbReference>
<keyword evidence="4" id="KW-0309">Germination</keyword>
<dbReference type="PANTHER" id="PTHR34975">
    <property type="entry name" value="SPORE GERMINATION PROTEIN A2"/>
    <property type="match status" value="1"/>
</dbReference>
<reference evidence="10" key="1">
    <citation type="submission" date="2019-01" db="EMBL/GenBank/DDBJ databases">
        <title>Genomic analysis of Salicibibacter sp. NKC3-5.</title>
        <authorList>
            <person name="Oh Y.J."/>
        </authorList>
    </citation>
    <scope>NUCLEOTIDE SEQUENCE [LARGE SCALE GENOMIC DNA]</scope>
    <source>
        <strain evidence="10">NKC3-5</strain>
    </source>
</reference>
<evidence type="ECO:0000256" key="1">
    <source>
        <dbReference type="ARBA" id="ARBA00004141"/>
    </source>
</evidence>
<dbReference type="InterPro" id="IPR004761">
    <property type="entry name" value="Spore_GerAB"/>
</dbReference>
<evidence type="ECO:0000313" key="10">
    <source>
        <dbReference type="Proteomes" id="UP000319756"/>
    </source>
</evidence>
<comment type="similarity">
    <text evidence="2">Belongs to the amino acid-polyamine-organocation (APC) superfamily. Spore germination protein (SGP) (TC 2.A.3.9) family.</text>
</comment>
<accession>A0A514LKW9</accession>
<name>A0A514LKW9_9BACI</name>
<evidence type="ECO:0000256" key="4">
    <source>
        <dbReference type="ARBA" id="ARBA00022544"/>
    </source>
</evidence>
<protein>
    <submittedName>
        <fullName evidence="9">Uncharacterized protein</fullName>
    </submittedName>
</protein>
<evidence type="ECO:0000256" key="8">
    <source>
        <dbReference type="SAM" id="Phobius"/>
    </source>
</evidence>
<keyword evidence="3" id="KW-0813">Transport</keyword>
<feature type="transmembrane region" description="Helical" evidence="8">
    <location>
        <begin position="190"/>
        <end position="207"/>
    </location>
</feature>
<dbReference type="GO" id="GO:0016020">
    <property type="term" value="C:membrane"/>
    <property type="evidence" value="ECO:0007669"/>
    <property type="project" value="UniProtKB-SubCell"/>
</dbReference>
<feature type="transmembrane region" description="Helical" evidence="8">
    <location>
        <begin position="219"/>
        <end position="239"/>
    </location>
</feature>
<dbReference type="GO" id="GO:0009847">
    <property type="term" value="P:spore germination"/>
    <property type="evidence" value="ECO:0007669"/>
    <property type="project" value="InterPro"/>
</dbReference>
<feature type="transmembrane region" description="Helical" evidence="8">
    <location>
        <begin position="43"/>
        <end position="62"/>
    </location>
</feature>
<evidence type="ECO:0000256" key="3">
    <source>
        <dbReference type="ARBA" id="ARBA00022448"/>
    </source>
</evidence>
<comment type="subcellular location">
    <subcellularLocation>
        <location evidence="1">Membrane</location>
        <topology evidence="1">Multi-pass membrane protein</topology>
    </subcellularLocation>
</comment>
<evidence type="ECO:0000256" key="2">
    <source>
        <dbReference type="ARBA" id="ARBA00007998"/>
    </source>
</evidence>
<dbReference type="KEGG" id="sale:EPH95_16045"/>
<keyword evidence="5 8" id="KW-0812">Transmembrane</keyword>
<keyword evidence="6 8" id="KW-1133">Transmembrane helix</keyword>
<keyword evidence="10" id="KW-1185">Reference proteome</keyword>
<dbReference type="Proteomes" id="UP000319756">
    <property type="component" value="Chromosome"/>
</dbReference>
<feature type="transmembrane region" description="Helical" evidence="8">
    <location>
        <begin position="295"/>
        <end position="314"/>
    </location>
</feature>
<feature type="transmembrane region" description="Helical" evidence="8">
    <location>
        <begin position="82"/>
        <end position="101"/>
    </location>
</feature>
<feature type="transmembrane region" description="Helical" evidence="8">
    <location>
        <begin position="259"/>
        <end position="283"/>
    </location>
</feature>
<dbReference type="AlphaFoldDB" id="A0A514LKW9"/>
<dbReference type="Pfam" id="PF03845">
    <property type="entry name" value="Spore_permease"/>
    <property type="match status" value="1"/>
</dbReference>
<gene>
    <name evidence="9" type="ORF">EPH95_16045</name>
</gene>
<sequence>MPSQLITRQVSPFFAFFIVAIITIALSIFSFQRTLVSTAGHDGWMAIILSALMVHVMIGLMYKMLNQHHTIVDVQKQVFGKVLGTCLSIYWIFYFTLYAMVDLVSYVEIIRTWIYPEVAPGVFFFLLLFITYLLAMAGFRAIVGISVLAILVTPPFLLFSRWPYSQTQWGSLFPIGNHSLGDLWAATQDMTYPFLGIEILLMAFPFIREAQQSHKWAQLGVTFSTIIYLVSFILPVLYFHEHHLATILWPMLSLWRIEYFGISLWILTLLPNLAFQLWAASRVAKQTIHIYQSHAVRGLSLLIFGSAFFFTTHFEIESISSFTFDVGFYTFFVYLPLLFLLQTIITRRDSA</sequence>
<feature type="transmembrane region" description="Helical" evidence="8">
    <location>
        <begin position="12"/>
        <end position="31"/>
    </location>
</feature>
<evidence type="ECO:0000256" key="6">
    <source>
        <dbReference type="ARBA" id="ARBA00022989"/>
    </source>
</evidence>
<feature type="transmembrane region" description="Helical" evidence="8">
    <location>
        <begin position="326"/>
        <end position="345"/>
    </location>
</feature>